<name>A0A8H6CAX9_9LECA</name>
<dbReference type="EMBL" id="JACCJB010000017">
    <property type="protein sequence ID" value="KAF6220090.1"/>
    <property type="molecule type" value="Genomic_DNA"/>
</dbReference>
<feature type="compositionally biased region" description="Polar residues" evidence="3">
    <location>
        <begin position="11"/>
        <end position="21"/>
    </location>
</feature>
<dbReference type="RefSeq" id="XP_037149525.1">
    <property type="nucleotide sequence ID" value="XM_037294144.1"/>
</dbReference>
<evidence type="ECO:0000259" key="4">
    <source>
        <dbReference type="Pfam" id="PF02982"/>
    </source>
</evidence>
<feature type="compositionally biased region" description="Polar residues" evidence="3">
    <location>
        <begin position="117"/>
        <end position="126"/>
    </location>
</feature>
<dbReference type="Pfam" id="PF02982">
    <property type="entry name" value="Scytalone_dh"/>
    <property type="match status" value="1"/>
</dbReference>
<gene>
    <name evidence="5" type="ORF">HO133_003221</name>
</gene>
<dbReference type="InterPro" id="IPR049884">
    <property type="entry name" value="Scytalone_dh"/>
</dbReference>
<dbReference type="GO" id="GO:0016829">
    <property type="term" value="F:lyase activity"/>
    <property type="evidence" value="ECO:0007669"/>
    <property type="project" value="UniProtKB-KW"/>
</dbReference>
<reference evidence="5 6" key="1">
    <citation type="journal article" date="2020" name="Genomics">
        <title>Complete, high-quality genomes from long-read metagenomic sequencing of two wolf lichen thalli reveals enigmatic genome architecture.</title>
        <authorList>
            <person name="McKenzie S.K."/>
            <person name="Walston R.F."/>
            <person name="Allen J.L."/>
        </authorList>
    </citation>
    <scope>NUCLEOTIDE SEQUENCE [LARGE SCALE GENOMIC DNA]</scope>
    <source>
        <strain evidence="5">WasteWater1</strain>
    </source>
</reference>
<comment type="caution">
    <text evidence="5">The sequence shown here is derived from an EMBL/GenBank/DDBJ whole genome shotgun (WGS) entry which is preliminary data.</text>
</comment>
<feature type="domain" description="Scytalone dehydratase-like" evidence="4">
    <location>
        <begin position="188"/>
        <end position="337"/>
    </location>
</feature>
<keyword evidence="2" id="KW-0456">Lyase</keyword>
<evidence type="ECO:0000256" key="2">
    <source>
        <dbReference type="ARBA" id="ARBA00023239"/>
    </source>
</evidence>
<accession>A0A8H6CAX9</accession>
<feature type="compositionally biased region" description="Low complexity" evidence="3">
    <location>
        <begin position="154"/>
        <end position="168"/>
    </location>
</feature>
<feature type="compositionally biased region" description="Basic and acidic residues" evidence="3">
    <location>
        <begin position="93"/>
        <end position="104"/>
    </location>
</feature>
<proteinExistence type="inferred from homology"/>
<feature type="region of interest" description="Disordered" evidence="3">
    <location>
        <begin position="1"/>
        <end position="178"/>
    </location>
</feature>
<protein>
    <recommendedName>
        <fullName evidence="4">Scytalone dehydratase-like domain-containing protein</fullName>
    </recommendedName>
</protein>
<evidence type="ECO:0000313" key="5">
    <source>
        <dbReference type="EMBL" id="KAF6220090.1"/>
    </source>
</evidence>
<keyword evidence="6" id="KW-1185">Reference proteome</keyword>
<dbReference type="SUPFAM" id="SSF54427">
    <property type="entry name" value="NTF2-like"/>
    <property type="match status" value="1"/>
</dbReference>
<dbReference type="Gene3D" id="3.10.450.50">
    <property type="match status" value="1"/>
</dbReference>
<feature type="compositionally biased region" description="Basic and acidic residues" evidence="3">
    <location>
        <begin position="76"/>
        <end position="86"/>
    </location>
</feature>
<dbReference type="GeneID" id="59331632"/>
<dbReference type="AlphaFoldDB" id="A0A8H6CAX9"/>
<organism evidence="5 6">
    <name type="scientific">Letharia lupina</name>
    <dbReference type="NCBI Taxonomy" id="560253"/>
    <lineage>
        <taxon>Eukaryota</taxon>
        <taxon>Fungi</taxon>
        <taxon>Dikarya</taxon>
        <taxon>Ascomycota</taxon>
        <taxon>Pezizomycotina</taxon>
        <taxon>Lecanoromycetes</taxon>
        <taxon>OSLEUM clade</taxon>
        <taxon>Lecanoromycetidae</taxon>
        <taxon>Lecanorales</taxon>
        <taxon>Lecanorineae</taxon>
        <taxon>Parmeliaceae</taxon>
        <taxon>Letharia</taxon>
    </lineage>
</organism>
<feature type="compositionally biased region" description="Low complexity" evidence="3">
    <location>
        <begin position="50"/>
        <end position="60"/>
    </location>
</feature>
<evidence type="ECO:0000256" key="3">
    <source>
        <dbReference type="SAM" id="MobiDB-lite"/>
    </source>
</evidence>
<dbReference type="Proteomes" id="UP000593566">
    <property type="component" value="Unassembled WGS sequence"/>
</dbReference>
<dbReference type="InterPro" id="IPR032710">
    <property type="entry name" value="NTF2-like_dom_sf"/>
</dbReference>
<evidence type="ECO:0000313" key="6">
    <source>
        <dbReference type="Proteomes" id="UP000593566"/>
    </source>
</evidence>
<evidence type="ECO:0000256" key="1">
    <source>
        <dbReference type="ARBA" id="ARBA00008584"/>
    </source>
</evidence>
<comment type="similarity">
    <text evidence="1">Belongs to the scytalone dehydratase family.</text>
</comment>
<feature type="compositionally biased region" description="Basic and acidic residues" evidence="3">
    <location>
        <begin position="37"/>
        <end position="49"/>
    </location>
</feature>
<sequence length="339" mass="37909">MSQREAPASLTPPSTQEQPMTDTPMPEAPFIEPASTTDHKPAVTADRADQTLQQQQDPAPEQAPPMTDMPLASTFPREHPPREPTRRQTIPRPYDRNTPPDRKPPHLSSYPTAPDSLPQTPTSGMSAPSAPRARTGTPVDRTPHLSSYPTAPGSASQTPQRRTSQTSQHGMSPAGWLVPPPANPALKISFEDWLSLSEITFEWGDSYDDKDWMRLRAILAPTLMVDYSQVNGHVWSSMPAEEFVRVMSNIGFVGDPLVHTQHHIGASKWSKISDDEAIGHHQLRASHQRYTALDLKTVENKGHGHAMVKHFYRKVDGQWKLAGLRPTVRWNEFEFEKYS</sequence>